<keyword evidence="5" id="KW-0406">Ion transport</keyword>
<evidence type="ECO:0000256" key="9">
    <source>
        <dbReference type="ARBA" id="ARBA00023286"/>
    </source>
</evidence>
<sequence length="474" mass="53103">MVPCKSFSFLFLSHLILIYTSALPWSASADSAPLVPRKGNVLQVIVPVKTVFKEFVECSNDSNARGFCIDVFKNALSILIPKPTWTDVKYECYPIGDESYDNMINLLASRDDVDAVVGDVTISAARLVNASFTQTYLDSGIVILAPDEGVSQNFPGVFFAPFTIETWAILVVSIFLTGLALWLLEHNEQTSLQRAPSRAEQFKRIFWFVTSILVFFKRDSIRNPLAKFVLIAWILFILLLGSSYTASLSSILTVNQLSQKPLTIDELAAMNKTVGFQVGSIVEDYLKNRHNIKHLKELYNVTAYADALRSKQVVAIVDEIPYISLFLAAQSASNCKFSVSQKLTIAGLGFAFHDKDLSAAFSVALLNLSESGQMQTLQDGWKLSNFQCPSRVQSTRLDLKSSQGLFVLLGAAMFLCISIFMLKHLVIPCSIWSYAHFRENQRQDAIDAYWEPRLYASVRMFFSRRHDLLPGEMT</sequence>
<comment type="subcellular location">
    <subcellularLocation>
        <location evidence="1">Membrane</location>
        <topology evidence="1">Multi-pass membrane protein</topology>
    </subcellularLocation>
</comment>
<keyword evidence="8" id="KW-0325">Glycoprotein</keyword>
<evidence type="ECO:0000259" key="13">
    <source>
        <dbReference type="SMART" id="SM00079"/>
    </source>
</evidence>
<feature type="transmembrane region" description="Helical" evidence="11">
    <location>
        <begin position="228"/>
        <end position="252"/>
    </location>
</feature>
<evidence type="ECO:0000256" key="11">
    <source>
        <dbReference type="SAM" id="Phobius"/>
    </source>
</evidence>
<feature type="transmembrane region" description="Helical" evidence="11">
    <location>
        <begin position="167"/>
        <end position="184"/>
    </location>
</feature>
<dbReference type="GO" id="GO:0016020">
    <property type="term" value="C:membrane"/>
    <property type="evidence" value="ECO:0007669"/>
    <property type="project" value="UniProtKB-SubCell"/>
</dbReference>
<dbReference type="Gene3D" id="3.40.190.10">
    <property type="entry name" value="Periplasmic binding protein-like II"/>
    <property type="match status" value="1"/>
</dbReference>
<comment type="caution">
    <text evidence="14">The sequence shown here is derived from an EMBL/GenBank/DDBJ whole genome shotgun (WGS) entry which is preliminary data.</text>
</comment>
<keyword evidence="9" id="KW-1071">Ligand-gated ion channel</keyword>
<evidence type="ECO:0000313" key="15">
    <source>
        <dbReference type="Proteomes" id="UP000886520"/>
    </source>
</evidence>
<evidence type="ECO:0000256" key="8">
    <source>
        <dbReference type="ARBA" id="ARBA00023180"/>
    </source>
</evidence>
<organism evidence="14 15">
    <name type="scientific">Adiantum capillus-veneris</name>
    <name type="common">Maidenhair fern</name>
    <dbReference type="NCBI Taxonomy" id="13818"/>
    <lineage>
        <taxon>Eukaryota</taxon>
        <taxon>Viridiplantae</taxon>
        <taxon>Streptophyta</taxon>
        <taxon>Embryophyta</taxon>
        <taxon>Tracheophyta</taxon>
        <taxon>Polypodiopsida</taxon>
        <taxon>Polypodiidae</taxon>
        <taxon>Polypodiales</taxon>
        <taxon>Pteridineae</taxon>
        <taxon>Pteridaceae</taxon>
        <taxon>Vittarioideae</taxon>
        <taxon>Adiantum</taxon>
    </lineage>
</organism>
<keyword evidence="6 11" id="KW-0472">Membrane</keyword>
<gene>
    <name evidence="14" type="ORF">GOP47_0009120</name>
</gene>
<feature type="transmembrane region" description="Helical" evidence="11">
    <location>
        <begin position="404"/>
        <end position="422"/>
    </location>
</feature>
<dbReference type="Gene3D" id="1.10.287.70">
    <property type="match status" value="1"/>
</dbReference>
<dbReference type="Pfam" id="PF00060">
    <property type="entry name" value="Lig_chan"/>
    <property type="match status" value="1"/>
</dbReference>
<keyword evidence="15" id="KW-1185">Reference proteome</keyword>
<dbReference type="OrthoDB" id="5984008at2759"/>
<dbReference type="AlphaFoldDB" id="A0A9D4UZM1"/>
<accession>A0A9D4UZM1</accession>
<keyword evidence="3 11" id="KW-0812">Transmembrane</keyword>
<evidence type="ECO:0000256" key="5">
    <source>
        <dbReference type="ARBA" id="ARBA00023065"/>
    </source>
</evidence>
<keyword evidence="10" id="KW-0407">Ion channel</keyword>
<dbReference type="Proteomes" id="UP000886520">
    <property type="component" value="Chromosome 8"/>
</dbReference>
<evidence type="ECO:0000256" key="12">
    <source>
        <dbReference type="SAM" id="SignalP"/>
    </source>
</evidence>
<evidence type="ECO:0000256" key="6">
    <source>
        <dbReference type="ARBA" id="ARBA00023136"/>
    </source>
</evidence>
<keyword evidence="12" id="KW-0732">Signal</keyword>
<dbReference type="EMBL" id="JABFUD020000008">
    <property type="protein sequence ID" value="KAI5077055.1"/>
    <property type="molecule type" value="Genomic_DNA"/>
</dbReference>
<evidence type="ECO:0000313" key="14">
    <source>
        <dbReference type="EMBL" id="KAI5077055.1"/>
    </source>
</evidence>
<name>A0A9D4UZM1_ADICA</name>
<protein>
    <recommendedName>
        <fullName evidence="13">Ionotropic glutamate receptor C-terminal domain-containing protein</fullName>
    </recommendedName>
</protein>
<evidence type="ECO:0000256" key="4">
    <source>
        <dbReference type="ARBA" id="ARBA00022989"/>
    </source>
</evidence>
<dbReference type="InterPro" id="IPR001320">
    <property type="entry name" value="Iontro_rcpt_C"/>
</dbReference>
<keyword evidence="2" id="KW-0813">Transport</keyword>
<reference evidence="14" key="1">
    <citation type="submission" date="2021-01" db="EMBL/GenBank/DDBJ databases">
        <title>Adiantum capillus-veneris genome.</title>
        <authorList>
            <person name="Fang Y."/>
            <person name="Liao Q."/>
        </authorList>
    </citation>
    <scope>NUCLEOTIDE SEQUENCE</scope>
    <source>
        <strain evidence="14">H3</strain>
        <tissue evidence="14">Leaf</tissue>
    </source>
</reference>
<feature type="transmembrane region" description="Helical" evidence="11">
    <location>
        <begin position="205"/>
        <end position="222"/>
    </location>
</feature>
<dbReference type="InterPro" id="IPR015683">
    <property type="entry name" value="Ionotropic_Glu_rcpt"/>
</dbReference>
<evidence type="ECO:0000256" key="3">
    <source>
        <dbReference type="ARBA" id="ARBA00022692"/>
    </source>
</evidence>
<evidence type="ECO:0000256" key="2">
    <source>
        <dbReference type="ARBA" id="ARBA00022448"/>
    </source>
</evidence>
<dbReference type="PANTHER" id="PTHR18966">
    <property type="entry name" value="IONOTROPIC GLUTAMATE RECEPTOR"/>
    <property type="match status" value="1"/>
</dbReference>
<keyword evidence="7" id="KW-0675">Receptor</keyword>
<proteinExistence type="predicted"/>
<feature type="domain" description="Ionotropic glutamate receptor C-terminal" evidence="13">
    <location>
        <begin position="43"/>
        <end position="385"/>
    </location>
</feature>
<keyword evidence="4 11" id="KW-1133">Transmembrane helix</keyword>
<evidence type="ECO:0000256" key="1">
    <source>
        <dbReference type="ARBA" id="ARBA00004141"/>
    </source>
</evidence>
<dbReference type="GO" id="GO:0015276">
    <property type="term" value="F:ligand-gated monoatomic ion channel activity"/>
    <property type="evidence" value="ECO:0007669"/>
    <property type="project" value="InterPro"/>
</dbReference>
<evidence type="ECO:0000256" key="7">
    <source>
        <dbReference type="ARBA" id="ARBA00023170"/>
    </source>
</evidence>
<dbReference type="SUPFAM" id="SSF53850">
    <property type="entry name" value="Periplasmic binding protein-like II"/>
    <property type="match status" value="1"/>
</dbReference>
<dbReference type="SMART" id="SM00079">
    <property type="entry name" value="PBPe"/>
    <property type="match status" value="1"/>
</dbReference>
<evidence type="ECO:0000256" key="10">
    <source>
        <dbReference type="ARBA" id="ARBA00023303"/>
    </source>
</evidence>
<feature type="chain" id="PRO_5039281902" description="Ionotropic glutamate receptor C-terminal domain-containing protein" evidence="12">
    <location>
        <begin position="23"/>
        <end position="474"/>
    </location>
</feature>
<feature type="signal peptide" evidence="12">
    <location>
        <begin position="1"/>
        <end position="22"/>
    </location>
</feature>